<feature type="non-terminal residue" evidence="2">
    <location>
        <position position="1"/>
    </location>
</feature>
<evidence type="ECO:0000313" key="2">
    <source>
        <dbReference type="EMBL" id="CEK90370.1"/>
    </source>
</evidence>
<proteinExistence type="predicted"/>
<sequence>LDKKGWRRPIWKEASRQRGRPRRRLIQDATDHLRRTTAETRHLTYKREFPKDCRSGNVLLKTSHLIMMIYVMDG</sequence>
<reference evidence="2" key="1">
    <citation type="submission" date="2014-12" db="EMBL/GenBank/DDBJ databases">
        <title>Insight into the proteome of Arion vulgaris.</title>
        <authorList>
            <person name="Aradska J."/>
            <person name="Bulat T."/>
            <person name="Smidak R."/>
            <person name="Sarate P."/>
            <person name="Gangsoo J."/>
            <person name="Sialana F."/>
            <person name="Bilban M."/>
            <person name="Lubec G."/>
        </authorList>
    </citation>
    <scope>NUCLEOTIDE SEQUENCE</scope>
    <source>
        <tissue evidence="2">Skin</tissue>
    </source>
</reference>
<dbReference type="AlphaFoldDB" id="A0A0B7BDX0"/>
<feature type="region of interest" description="Disordered" evidence="1">
    <location>
        <begin position="1"/>
        <end position="21"/>
    </location>
</feature>
<name>A0A0B7BDX0_9EUPU</name>
<feature type="compositionally biased region" description="Basic and acidic residues" evidence="1">
    <location>
        <begin position="1"/>
        <end position="16"/>
    </location>
</feature>
<gene>
    <name evidence="2" type="primary">ORF176449</name>
</gene>
<accession>A0A0B7BDX0</accession>
<protein>
    <submittedName>
        <fullName evidence="2">Uncharacterized protein</fullName>
    </submittedName>
</protein>
<evidence type="ECO:0000256" key="1">
    <source>
        <dbReference type="SAM" id="MobiDB-lite"/>
    </source>
</evidence>
<organism evidence="2">
    <name type="scientific">Arion vulgaris</name>
    <dbReference type="NCBI Taxonomy" id="1028688"/>
    <lineage>
        <taxon>Eukaryota</taxon>
        <taxon>Metazoa</taxon>
        <taxon>Spiralia</taxon>
        <taxon>Lophotrochozoa</taxon>
        <taxon>Mollusca</taxon>
        <taxon>Gastropoda</taxon>
        <taxon>Heterobranchia</taxon>
        <taxon>Euthyneura</taxon>
        <taxon>Panpulmonata</taxon>
        <taxon>Eupulmonata</taxon>
        <taxon>Stylommatophora</taxon>
        <taxon>Helicina</taxon>
        <taxon>Arionoidea</taxon>
        <taxon>Arionidae</taxon>
        <taxon>Arion</taxon>
    </lineage>
</organism>
<dbReference type="EMBL" id="HACG01043505">
    <property type="protein sequence ID" value="CEK90370.1"/>
    <property type="molecule type" value="Transcribed_RNA"/>
</dbReference>